<feature type="region of interest" description="Disordered" evidence="1">
    <location>
        <begin position="143"/>
        <end position="164"/>
    </location>
</feature>
<keyword evidence="4" id="KW-1185">Reference proteome</keyword>
<dbReference type="HOGENOM" id="CLU_935213_0_0_1"/>
<dbReference type="GeneID" id="17291649"/>
<dbReference type="RefSeq" id="XP_005821874.1">
    <property type="nucleotide sequence ID" value="XM_005821817.1"/>
</dbReference>
<name>L1IG54_GUITC</name>
<evidence type="ECO:0000313" key="4">
    <source>
        <dbReference type="Proteomes" id="UP000011087"/>
    </source>
</evidence>
<dbReference type="EnsemblProtists" id="EKX34894">
    <property type="protein sequence ID" value="EKX34894"/>
    <property type="gene ID" value="GUITHDRAFT_118936"/>
</dbReference>
<sequence length="309" mass="34257">MQAEDPHGAPLRVGTGDEGPNALGVGEPSELSHAAMQFKGDGEQRMVEIIKCVMQYNDGAIFEWGKKEKTLKEAQEALNGHPVFAGQLKLNTLKDKWRKIEKHAEEIANGGEEKWVKLWQNGGGELSEMHQLMLDLAGRMKAMKDRKEREKRDALDEENDARERLQGAMETTAKRCGYNIAAQTEQCLTPSPEPKRAKQDPALYPNGKGSNRKSGSPSSDHVGGVLSQQDRLCDLLETSQANDRTVMEQFGKAQVLKAEADIIKAQADRINAEAIRAQRAADAMNAFLAFHDRGMNIPDYLMNMLKGND</sequence>
<dbReference type="PaxDb" id="55529-EKX34894"/>
<dbReference type="Proteomes" id="UP000011087">
    <property type="component" value="Unassembled WGS sequence"/>
</dbReference>
<accession>L1IG54</accession>
<reference evidence="2 4" key="1">
    <citation type="journal article" date="2012" name="Nature">
        <title>Algal genomes reveal evolutionary mosaicism and the fate of nucleomorphs.</title>
        <authorList>
            <consortium name="DOE Joint Genome Institute"/>
            <person name="Curtis B.A."/>
            <person name="Tanifuji G."/>
            <person name="Burki F."/>
            <person name="Gruber A."/>
            <person name="Irimia M."/>
            <person name="Maruyama S."/>
            <person name="Arias M.C."/>
            <person name="Ball S.G."/>
            <person name="Gile G.H."/>
            <person name="Hirakawa Y."/>
            <person name="Hopkins J.F."/>
            <person name="Kuo A."/>
            <person name="Rensing S.A."/>
            <person name="Schmutz J."/>
            <person name="Symeonidi A."/>
            <person name="Elias M."/>
            <person name="Eveleigh R.J."/>
            <person name="Herman E.K."/>
            <person name="Klute M.J."/>
            <person name="Nakayama T."/>
            <person name="Obornik M."/>
            <person name="Reyes-Prieto A."/>
            <person name="Armbrust E.V."/>
            <person name="Aves S.J."/>
            <person name="Beiko R.G."/>
            <person name="Coutinho P."/>
            <person name="Dacks J.B."/>
            <person name="Durnford D.G."/>
            <person name="Fast N.M."/>
            <person name="Green B.R."/>
            <person name="Grisdale C.J."/>
            <person name="Hempel F."/>
            <person name="Henrissat B."/>
            <person name="Hoppner M.P."/>
            <person name="Ishida K."/>
            <person name="Kim E."/>
            <person name="Koreny L."/>
            <person name="Kroth P.G."/>
            <person name="Liu Y."/>
            <person name="Malik S.B."/>
            <person name="Maier U.G."/>
            <person name="McRose D."/>
            <person name="Mock T."/>
            <person name="Neilson J.A."/>
            <person name="Onodera N.T."/>
            <person name="Poole A.M."/>
            <person name="Pritham E.J."/>
            <person name="Richards T.A."/>
            <person name="Rocap G."/>
            <person name="Roy S.W."/>
            <person name="Sarai C."/>
            <person name="Schaack S."/>
            <person name="Shirato S."/>
            <person name="Slamovits C.H."/>
            <person name="Spencer D.F."/>
            <person name="Suzuki S."/>
            <person name="Worden A.Z."/>
            <person name="Zauner S."/>
            <person name="Barry K."/>
            <person name="Bell C."/>
            <person name="Bharti A.K."/>
            <person name="Crow J.A."/>
            <person name="Grimwood J."/>
            <person name="Kramer R."/>
            <person name="Lindquist E."/>
            <person name="Lucas S."/>
            <person name="Salamov A."/>
            <person name="McFadden G.I."/>
            <person name="Lane C.E."/>
            <person name="Keeling P.J."/>
            <person name="Gray M.W."/>
            <person name="Grigoriev I.V."/>
            <person name="Archibald J.M."/>
        </authorList>
    </citation>
    <scope>NUCLEOTIDE SEQUENCE</scope>
    <source>
        <strain evidence="2 4">CCMP2712</strain>
    </source>
</reference>
<evidence type="ECO:0000313" key="2">
    <source>
        <dbReference type="EMBL" id="EKX34894.1"/>
    </source>
</evidence>
<dbReference type="AlphaFoldDB" id="L1IG54"/>
<feature type="compositionally biased region" description="Basic and acidic residues" evidence="1">
    <location>
        <begin position="143"/>
        <end position="154"/>
    </location>
</feature>
<reference evidence="4" key="2">
    <citation type="submission" date="2012-11" db="EMBL/GenBank/DDBJ databases">
        <authorList>
            <person name="Kuo A."/>
            <person name="Curtis B.A."/>
            <person name="Tanifuji G."/>
            <person name="Burki F."/>
            <person name="Gruber A."/>
            <person name="Irimia M."/>
            <person name="Maruyama S."/>
            <person name="Arias M.C."/>
            <person name="Ball S.G."/>
            <person name="Gile G.H."/>
            <person name="Hirakawa Y."/>
            <person name="Hopkins J.F."/>
            <person name="Rensing S.A."/>
            <person name="Schmutz J."/>
            <person name="Symeonidi A."/>
            <person name="Elias M."/>
            <person name="Eveleigh R.J."/>
            <person name="Herman E.K."/>
            <person name="Klute M.J."/>
            <person name="Nakayama T."/>
            <person name="Obornik M."/>
            <person name="Reyes-Prieto A."/>
            <person name="Armbrust E.V."/>
            <person name="Aves S.J."/>
            <person name="Beiko R.G."/>
            <person name="Coutinho P."/>
            <person name="Dacks J.B."/>
            <person name="Durnford D.G."/>
            <person name="Fast N.M."/>
            <person name="Green B.R."/>
            <person name="Grisdale C."/>
            <person name="Hempe F."/>
            <person name="Henrissat B."/>
            <person name="Hoppner M.P."/>
            <person name="Ishida K.-I."/>
            <person name="Kim E."/>
            <person name="Koreny L."/>
            <person name="Kroth P.G."/>
            <person name="Liu Y."/>
            <person name="Malik S.-B."/>
            <person name="Maier U.G."/>
            <person name="McRose D."/>
            <person name="Mock T."/>
            <person name="Neilson J.A."/>
            <person name="Onodera N.T."/>
            <person name="Poole A.M."/>
            <person name="Pritham E.J."/>
            <person name="Richards T.A."/>
            <person name="Rocap G."/>
            <person name="Roy S.W."/>
            <person name="Sarai C."/>
            <person name="Schaack S."/>
            <person name="Shirato S."/>
            <person name="Slamovits C.H."/>
            <person name="Spencer D.F."/>
            <person name="Suzuki S."/>
            <person name="Worden A.Z."/>
            <person name="Zauner S."/>
            <person name="Barry K."/>
            <person name="Bell C."/>
            <person name="Bharti A.K."/>
            <person name="Crow J.A."/>
            <person name="Grimwood J."/>
            <person name="Kramer R."/>
            <person name="Lindquist E."/>
            <person name="Lucas S."/>
            <person name="Salamov A."/>
            <person name="McFadden G.I."/>
            <person name="Lane C.E."/>
            <person name="Keeling P.J."/>
            <person name="Gray M.W."/>
            <person name="Grigoriev I.V."/>
            <person name="Archibald J.M."/>
        </authorList>
    </citation>
    <scope>NUCLEOTIDE SEQUENCE</scope>
    <source>
        <strain evidence="4">CCMP2712</strain>
    </source>
</reference>
<dbReference type="KEGG" id="gtt:GUITHDRAFT_118936"/>
<evidence type="ECO:0000256" key="1">
    <source>
        <dbReference type="SAM" id="MobiDB-lite"/>
    </source>
</evidence>
<dbReference type="EMBL" id="JH993101">
    <property type="protein sequence ID" value="EKX34894.1"/>
    <property type="molecule type" value="Genomic_DNA"/>
</dbReference>
<protein>
    <submittedName>
        <fullName evidence="2 3">Uncharacterized protein</fullName>
    </submittedName>
</protein>
<feature type="compositionally biased region" description="Polar residues" evidence="1">
    <location>
        <begin position="208"/>
        <end position="219"/>
    </location>
</feature>
<proteinExistence type="predicted"/>
<evidence type="ECO:0000313" key="3">
    <source>
        <dbReference type="EnsemblProtists" id="EKX34894"/>
    </source>
</evidence>
<gene>
    <name evidence="2" type="ORF">GUITHDRAFT_118936</name>
</gene>
<feature type="region of interest" description="Disordered" evidence="1">
    <location>
        <begin position="187"/>
        <end position="225"/>
    </location>
</feature>
<feature type="region of interest" description="Disordered" evidence="1">
    <location>
        <begin position="1"/>
        <end position="26"/>
    </location>
</feature>
<reference evidence="3" key="3">
    <citation type="submission" date="2015-06" db="UniProtKB">
        <authorList>
            <consortium name="EnsemblProtists"/>
        </authorList>
    </citation>
    <scope>IDENTIFICATION</scope>
</reference>
<organism evidence="2">
    <name type="scientific">Guillardia theta (strain CCMP2712)</name>
    <name type="common">Cryptophyte</name>
    <dbReference type="NCBI Taxonomy" id="905079"/>
    <lineage>
        <taxon>Eukaryota</taxon>
        <taxon>Cryptophyceae</taxon>
        <taxon>Pyrenomonadales</taxon>
        <taxon>Geminigeraceae</taxon>
        <taxon>Guillardia</taxon>
    </lineage>
</organism>